<dbReference type="AlphaFoldDB" id="A0A194VTD6"/>
<evidence type="ECO:0000259" key="1">
    <source>
        <dbReference type="Pfam" id="PF09414"/>
    </source>
</evidence>
<keyword evidence="3" id="KW-1185">Reference proteome</keyword>
<gene>
    <name evidence="2" type="ORF">VM1G_11493</name>
</gene>
<dbReference type="Gene3D" id="3.30.470.30">
    <property type="entry name" value="DNA ligase/mRNA capping enzyme"/>
    <property type="match status" value="1"/>
</dbReference>
<evidence type="ECO:0000313" key="2">
    <source>
        <dbReference type="EMBL" id="KUI67461.1"/>
    </source>
</evidence>
<accession>A0A194VTD6</accession>
<protein>
    <recommendedName>
        <fullName evidence="1">RNA ligase domain-containing protein</fullName>
    </recommendedName>
</protein>
<organism evidence="2 3">
    <name type="scientific">Cytospora mali</name>
    <name type="common">Apple Valsa canker fungus</name>
    <name type="synonym">Valsa mali</name>
    <dbReference type="NCBI Taxonomy" id="578113"/>
    <lineage>
        <taxon>Eukaryota</taxon>
        <taxon>Fungi</taxon>
        <taxon>Dikarya</taxon>
        <taxon>Ascomycota</taxon>
        <taxon>Pezizomycotina</taxon>
        <taxon>Sordariomycetes</taxon>
        <taxon>Sordariomycetidae</taxon>
        <taxon>Diaporthales</taxon>
        <taxon>Cytosporaceae</taxon>
        <taxon>Cytospora</taxon>
    </lineage>
</organism>
<dbReference type="Proteomes" id="UP000078559">
    <property type="component" value="Chromosome 3"/>
</dbReference>
<dbReference type="SMR" id="A0A194VTD6"/>
<proteinExistence type="predicted"/>
<reference evidence="2" key="1">
    <citation type="submission" date="2014-12" db="EMBL/GenBank/DDBJ databases">
        <title>Genome Sequence of Valsa Canker Pathogens Uncovers a Specific Adaption of Colonization on Woody Bark.</title>
        <authorList>
            <person name="Yin Z."/>
            <person name="Liu H."/>
            <person name="Gao X."/>
            <person name="Li Z."/>
            <person name="Song N."/>
            <person name="Ke X."/>
            <person name="Dai Q."/>
            <person name="Wu Y."/>
            <person name="Sun Y."/>
            <person name="Xu J.-R."/>
            <person name="Kang Z.K."/>
            <person name="Wang L."/>
            <person name="Huang L."/>
        </authorList>
    </citation>
    <scope>NUCLEOTIDE SEQUENCE [LARGE SCALE GENOMIC DNA]</scope>
    <source>
        <strain evidence="2">03-8</strain>
    </source>
</reference>
<dbReference type="InterPro" id="IPR021122">
    <property type="entry name" value="RNA_ligase_dom_REL/Rnl2"/>
</dbReference>
<evidence type="ECO:0000313" key="3">
    <source>
        <dbReference type="Proteomes" id="UP000078559"/>
    </source>
</evidence>
<name>A0A194VTD6_CYTMA</name>
<dbReference type="EMBL" id="CM003100">
    <property type="protein sequence ID" value="KUI67461.1"/>
    <property type="molecule type" value="Genomic_DNA"/>
</dbReference>
<dbReference type="SUPFAM" id="SSF56091">
    <property type="entry name" value="DNA ligase/mRNA capping enzyme, catalytic domain"/>
    <property type="match status" value="1"/>
</dbReference>
<dbReference type="OrthoDB" id="17053at2759"/>
<feature type="domain" description="RNA ligase" evidence="1">
    <location>
        <begin position="7"/>
        <end position="98"/>
    </location>
</feature>
<dbReference type="Pfam" id="PF09414">
    <property type="entry name" value="RNA_ligase"/>
    <property type="match status" value="1"/>
</dbReference>
<sequence>MVTINGNRHGYEKGQHEFFVYTIWDIDRQERFPPGLTEEWAKSLGILQVPVLGYVKLPDIASSNEDLLERAKGRHADGRKREGLVYKAVNDGRSFKVIANDYLLKHGE</sequence>